<reference evidence="1 2" key="2">
    <citation type="submission" date="2017-10" db="EMBL/GenBank/DDBJ databases">
        <title>Genome analyses suggest a sexual origin of heterokaryosis in a supposedly ancient asexual fungus.</title>
        <authorList>
            <person name="Corradi N."/>
            <person name="Sedzielewska K."/>
            <person name="Noel J."/>
            <person name="Charron P."/>
            <person name="Farinelli L."/>
            <person name="Marton T."/>
            <person name="Kruger M."/>
            <person name="Pelin A."/>
            <person name="Brachmann A."/>
            <person name="Corradi N."/>
        </authorList>
    </citation>
    <scope>NUCLEOTIDE SEQUENCE [LARGE SCALE GENOMIC DNA]</scope>
    <source>
        <strain evidence="1 2">A1</strain>
    </source>
</reference>
<reference evidence="1 2" key="1">
    <citation type="submission" date="2017-10" db="EMBL/GenBank/DDBJ databases">
        <title>Extensive intraspecific genome diversity in a model arbuscular mycorrhizal fungus.</title>
        <authorList>
            <person name="Chen E.C.H."/>
            <person name="Morin E."/>
            <person name="Baudet D."/>
            <person name="Noel J."/>
            <person name="Ndikumana S."/>
            <person name="Charron P."/>
            <person name="St-Onge C."/>
            <person name="Giorgi J."/>
            <person name="Grigoriev I.V."/>
            <person name="Roux C."/>
            <person name="Martin F.M."/>
            <person name="Corradi N."/>
        </authorList>
    </citation>
    <scope>NUCLEOTIDE SEQUENCE [LARGE SCALE GENOMIC DNA]</scope>
    <source>
        <strain evidence="1 2">A1</strain>
    </source>
</reference>
<protein>
    <recommendedName>
        <fullName evidence="3">F-box domain-containing protein</fullName>
    </recommendedName>
</protein>
<evidence type="ECO:0000313" key="1">
    <source>
        <dbReference type="EMBL" id="PKC60624.1"/>
    </source>
</evidence>
<organism evidence="1 2">
    <name type="scientific">Rhizophagus irregularis</name>
    <dbReference type="NCBI Taxonomy" id="588596"/>
    <lineage>
        <taxon>Eukaryota</taxon>
        <taxon>Fungi</taxon>
        <taxon>Fungi incertae sedis</taxon>
        <taxon>Mucoromycota</taxon>
        <taxon>Glomeromycotina</taxon>
        <taxon>Glomeromycetes</taxon>
        <taxon>Glomerales</taxon>
        <taxon>Glomeraceae</taxon>
        <taxon>Rhizophagus</taxon>
    </lineage>
</organism>
<evidence type="ECO:0008006" key="3">
    <source>
        <dbReference type="Google" id="ProtNLM"/>
    </source>
</evidence>
<name>A0A2N0RBE6_9GLOM</name>
<dbReference type="EMBL" id="LLXH01001119">
    <property type="protein sequence ID" value="PKC60624.1"/>
    <property type="molecule type" value="Genomic_DNA"/>
</dbReference>
<dbReference type="Proteomes" id="UP000232688">
    <property type="component" value="Unassembled WGS sequence"/>
</dbReference>
<comment type="caution">
    <text evidence="1">The sequence shown here is derived from an EMBL/GenBank/DDBJ whole genome shotgun (WGS) entry which is preliminary data.</text>
</comment>
<feature type="non-terminal residue" evidence="1">
    <location>
        <position position="97"/>
    </location>
</feature>
<gene>
    <name evidence="1" type="ORF">RhiirA1_425716</name>
</gene>
<dbReference type="VEuPathDB" id="FungiDB:RhiirA1_425716"/>
<proteinExistence type="predicted"/>
<sequence length="97" mass="11408">MSCSKIFSGELPELTYEIIKYFQNDFSTLHSCILVNRLWCRLAIPLLWETPFSISTGNCNFIEIYLYNLNLNDDLKTELNKYDIDKLLPSNTLFNYP</sequence>
<accession>A0A2N0RBE6</accession>
<evidence type="ECO:0000313" key="2">
    <source>
        <dbReference type="Proteomes" id="UP000232688"/>
    </source>
</evidence>
<dbReference type="AlphaFoldDB" id="A0A2N0RBE6"/>